<dbReference type="Proteomes" id="UP001595722">
    <property type="component" value="Unassembled WGS sequence"/>
</dbReference>
<dbReference type="PANTHER" id="PTHR43461:SF1">
    <property type="entry name" value="TRANSMEMBRANE PROTEIN 256"/>
    <property type="match status" value="1"/>
</dbReference>
<keyword evidence="5 6" id="KW-0472">Membrane</keyword>
<protein>
    <submittedName>
        <fullName evidence="7">DUF423 domain-containing protein</fullName>
    </submittedName>
</protein>
<dbReference type="PANTHER" id="PTHR43461">
    <property type="entry name" value="TRANSMEMBRANE PROTEIN 256"/>
    <property type="match status" value="1"/>
</dbReference>
<evidence type="ECO:0000313" key="7">
    <source>
        <dbReference type="EMBL" id="MFC3681929.1"/>
    </source>
</evidence>
<comment type="caution">
    <text evidence="7">The sequence shown here is derived from an EMBL/GenBank/DDBJ whole genome shotgun (WGS) entry which is preliminary data.</text>
</comment>
<reference evidence="8" key="1">
    <citation type="journal article" date="2019" name="Int. J. Syst. Evol. Microbiol.">
        <title>The Global Catalogue of Microorganisms (GCM) 10K type strain sequencing project: providing services to taxonomists for standard genome sequencing and annotation.</title>
        <authorList>
            <consortium name="The Broad Institute Genomics Platform"/>
            <consortium name="The Broad Institute Genome Sequencing Center for Infectious Disease"/>
            <person name="Wu L."/>
            <person name="Ma J."/>
        </authorList>
    </citation>
    <scope>NUCLEOTIDE SEQUENCE [LARGE SCALE GENOMIC DNA]</scope>
    <source>
        <strain evidence="8">KCTC 42424</strain>
    </source>
</reference>
<accession>A0ABV7VWM4</accession>
<name>A0ABV7VWM4_9GAMM</name>
<gene>
    <name evidence="7" type="ORF">ACFOMG_17640</name>
</gene>
<evidence type="ECO:0000256" key="4">
    <source>
        <dbReference type="ARBA" id="ARBA00022989"/>
    </source>
</evidence>
<feature type="transmembrane region" description="Helical" evidence="6">
    <location>
        <begin position="76"/>
        <end position="99"/>
    </location>
</feature>
<organism evidence="7 8">
    <name type="scientific">Bacterioplanoides pacificum</name>
    <dbReference type="NCBI Taxonomy" id="1171596"/>
    <lineage>
        <taxon>Bacteria</taxon>
        <taxon>Pseudomonadati</taxon>
        <taxon>Pseudomonadota</taxon>
        <taxon>Gammaproteobacteria</taxon>
        <taxon>Oceanospirillales</taxon>
        <taxon>Oceanospirillaceae</taxon>
        <taxon>Bacterioplanoides</taxon>
    </lineage>
</organism>
<evidence type="ECO:0000256" key="2">
    <source>
        <dbReference type="ARBA" id="ARBA00009694"/>
    </source>
</evidence>
<dbReference type="RefSeq" id="WP_376868636.1">
    <property type="nucleotide sequence ID" value="NZ_JBHRYB010000025.1"/>
</dbReference>
<evidence type="ECO:0000256" key="3">
    <source>
        <dbReference type="ARBA" id="ARBA00022692"/>
    </source>
</evidence>
<comment type="subcellular location">
    <subcellularLocation>
        <location evidence="1">Membrane</location>
        <topology evidence="1">Multi-pass membrane protein</topology>
    </subcellularLocation>
</comment>
<evidence type="ECO:0000313" key="8">
    <source>
        <dbReference type="Proteomes" id="UP001595722"/>
    </source>
</evidence>
<proteinExistence type="inferred from homology"/>
<keyword evidence="4 6" id="KW-1133">Transmembrane helix</keyword>
<dbReference type="InterPro" id="IPR006696">
    <property type="entry name" value="DUF423"/>
</dbReference>
<feature type="transmembrane region" description="Helical" evidence="6">
    <location>
        <begin position="45"/>
        <end position="64"/>
    </location>
</feature>
<evidence type="ECO:0000256" key="1">
    <source>
        <dbReference type="ARBA" id="ARBA00004141"/>
    </source>
</evidence>
<feature type="transmembrane region" description="Helical" evidence="6">
    <location>
        <begin position="105"/>
        <end position="125"/>
    </location>
</feature>
<evidence type="ECO:0000256" key="5">
    <source>
        <dbReference type="ARBA" id="ARBA00023136"/>
    </source>
</evidence>
<dbReference type="Pfam" id="PF04241">
    <property type="entry name" value="DUF423"/>
    <property type="match status" value="1"/>
</dbReference>
<evidence type="ECO:0000256" key="6">
    <source>
        <dbReference type="SAM" id="Phobius"/>
    </source>
</evidence>
<keyword evidence="3 6" id="KW-0812">Transmembrane</keyword>
<keyword evidence="8" id="KW-1185">Reference proteome</keyword>
<sequence length="134" mass="14149">MQARATLITAASAGFSGVALGAFGAHGLKNLLSEKMMTVWHTAVQYHLVHSVVLLALAVALMTLPQSATTIWLRRSAGLMLAGLLLFSGSLYLMALTGIRPLGMITPIGGVSWLIGWGLMLLAALKWPAGNNEH</sequence>
<comment type="similarity">
    <text evidence="2">Belongs to the UPF0382 family.</text>
</comment>
<dbReference type="EMBL" id="JBHRYB010000025">
    <property type="protein sequence ID" value="MFC3681929.1"/>
    <property type="molecule type" value="Genomic_DNA"/>
</dbReference>